<keyword evidence="2" id="KW-0223">Dioxygenase</keyword>
<organism evidence="2 3">
    <name type="scientific">Actinophytocola oryzae</name>
    <dbReference type="NCBI Taxonomy" id="502181"/>
    <lineage>
        <taxon>Bacteria</taxon>
        <taxon>Bacillati</taxon>
        <taxon>Actinomycetota</taxon>
        <taxon>Actinomycetes</taxon>
        <taxon>Pseudonocardiales</taxon>
        <taxon>Pseudonocardiaceae</taxon>
    </lineage>
</organism>
<dbReference type="EMBL" id="SOCP01000004">
    <property type="protein sequence ID" value="TDV53885.1"/>
    <property type="molecule type" value="Genomic_DNA"/>
</dbReference>
<evidence type="ECO:0000313" key="3">
    <source>
        <dbReference type="Proteomes" id="UP000294927"/>
    </source>
</evidence>
<comment type="caution">
    <text evidence="2">The sequence shown here is derived from an EMBL/GenBank/DDBJ whole genome shotgun (WGS) entry which is preliminary data.</text>
</comment>
<dbReference type="GO" id="GO:0051213">
    <property type="term" value="F:dioxygenase activity"/>
    <property type="evidence" value="ECO:0007669"/>
    <property type="project" value="UniProtKB-KW"/>
</dbReference>
<protein>
    <submittedName>
        <fullName evidence="2">Glyoxalase/bleomycin resistance protein/dioxygenase superfamily protein</fullName>
    </submittedName>
</protein>
<dbReference type="SUPFAM" id="SSF54593">
    <property type="entry name" value="Glyoxalase/Bleomycin resistance protein/Dihydroxybiphenyl dioxygenase"/>
    <property type="match status" value="1"/>
</dbReference>
<keyword evidence="2" id="KW-0560">Oxidoreductase</keyword>
<reference evidence="2 3" key="1">
    <citation type="submission" date="2019-03" db="EMBL/GenBank/DDBJ databases">
        <title>Genomic Encyclopedia of Archaeal and Bacterial Type Strains, Phase II (KMG-II): from individual species to whole genera.</title>
        <authorList>
            <person name="Goeker M."/>
        </authorList>
    </citation>
    <scope>NUCLEOTIDE SEQUENCE [LARGE SCALE GENOMIC DNA]</scope>
    <source>
        <strain evidence="2 3">DSM 45499</strain>
    </source>
</reference>
<proteinExistence type="predicted"/>
<dbReference type="Gene3D" id="3.10.180.10">
    <property type="entry name" value="2,3-Dihydroxybiphenyl 1,2-Dioxygenase, domain 1"/>
    <property type="match status" value="1"/>
</dbReference>
<dbReference type="Pfam" id="PF00903">
    <property type="entry name" value="Glyoxalase"/>
    <property type="match status" value="1"/>
</dbReference>
<dbReference type="InterPro" id="IPR029068">
    <property type="entry name" value="Glyas_Bleomycin-R_OHBP_Dase"/>
</dbReference>
<dbReference type="PROSITE" id="PS51819">
    <property type="entry name" value="VOC"/>
    <property type="match status" value="1"/>
</dbReference>
<accession>A0A4R7VW59</accession>
<dbReference type="InterPro" id="IPR037523">
    <property type="entry name" value="VOC_core"/>
</dbReference>
<keyword evidence="3" id="KW-1185">Reference proteome</keyword>
<name>A0A4R7VW59_9PSEU</name>
<sequence length="144" mass="15858">MTSDSFKTPARRTPSVVGMTPKLGLIGLVVEDMGASLAFYRRLGLDVPLDSDNEPHVDVELPGGLRIAWDTVDTIRSFAPEWTKPTGGHRVNLAFLCADVDKTYQELVDAGYRGHRPPWDAFWGQRYAGVEDPDGTVVDLFAPL</sequence>
<dbReference type="InterPro" id="IPR004360">
    <property type="entry name" value="Glyas_Fos-R_dOase_dom"/>
</dbReference>
<gene>
    <name evidence="2" type="ORF">CLV71_104353</name>
</gene>
<dbReference type="AlphaFoldDB" id="A0A4R7VW59"/>
<dbReference type="Proteomes" id="UP000294927">
    <property type="component" value="Unassembled WGS sequence"/>
</dbReference>
<feature type="domain" description="VOC" evidence="1">
    <location>
        <begin position="22"/>
        <end position="143"/>
    </location>
</feature>
<dbReference type="PANTHER" id="PTHR36503">
    <property type="entry name" value="BLR2520 PROTEIN"/>
    <property type="match status" value="1"/>
</dbReference>
<evidence type="ECO:0000313" key="2">
    <source>
        <dbReference type="EMBL" id="TDV53885.1"/>
    </source>
</evidence>
<evidence type="ECO:0000259" key="1">
    <source>
        <dbReference type="PROSITE" id="PS51819"/>
    </source>
</evidence>
<dbReference type="PANTHER" id="PTHR36503:SF3">
    <property type="entry name" value="BLR0126 PROTEIN"/>
    <property type="match status" value="1"/>
</dbReference>